<evidence type="ECO:0000256" key="2">
    <source>
        <dbReference type="ARBA" id="ARBA00022490"/>
    </source>
</evidence>
<evidence type="ECO:0000256" key="5">
    <source>
        <dbReference type="ARBA" id="ARBA00022794"/>
    </source>
</evidence>
<comment type="similarity">
    <text evidence="12">Belongs to the IFT81 family.</text>
</comment>
<name>A0A3M7QWF2_BRAPC</name>
<evidence type="ECO:0000256" key="12">
    <source>
        <dbReference type="ARBA" id="ARBA00043983"/>
    </source>
</evidence>
<organism evidence="18 19">
    <name type="scientific">Brachionus plicatilis</name>
    <name type="common">Marine rotifer</name>
    <name type="synonym">Brachionus muelleri</name>
    <dbReference type="NCBI Taxonomy" id="10195"/>
    <lineage>
        <taxon>Eukaryota</taxon>
        <taxon>Metazoa</taxon>
        <taxon>Spiralia</taxon>
        <taxon>Gnathifera</taxon>
        <taxon>Rotifera</taxon>
        <taxon>Eurotatoria</taxon>
        <taxon>Monogononta</taxon>
        <taxon>Pseudotrocha</taxon>
        <taxon>Ploima</taxon>
        <taxon>Brachionidae</taxon>
        <taxon>Brachionus</taxon>
    </lineage>
</organism>
<evidence type="ECO:0000256" key="1">
    <source>
        <dbReference type="ARBA" id="ARBA00004120"/>
    </source>
</evidence>
<evidence type="ECO:0000256" key="11">
    <source>
        <dbReference type="ARBA" id="ARBA00023273"/>
    </source>
</evidence>
<keyword evidence="19" id="KW-1185">Reference proteome</keyword>
<proteinExistence type="inferred from homology"/>
<feature type="domain" description="IFT81 calponin homology" evidence="17">
    <location>
        <begin position="3"/>
        <end position="124"/>
    </location>
</feature>
<keyword evidence="5" id="KW-0970">Cilium biogenesis/degradation</keyword>
<keyword evidence="2" id="KW-0963">Cytoplasm</keyword>
<evidence type="ECO:0000313" key="19">
    <source>
        <dbReference type="Proteomes" id="UP000276133"/>
    </source>
</evidence>
<evidence type="ECO:0000256" key="13">
    <source>
        <dbReference type="ARBA" id="ARBA00055755"/>
    </source>
</evidence>
<keyword evidence="8 16" id="KW-0175">Coiled coil</keyword>
<evidence type="ECO:0000256" key="6">
    <source>
        <dbReference type="ARBA" id="ARBA00022871"/>
    </source>
</evidence>
<dbReference type="STRING" id="10195.A0A3M7QWF2"/>
<evidence type="ECO:0000256" key="4">
    <source>
        <dbReference type="ARBA" id="ARBA00022782"/>
    </source>
</evidence>
<dbReference type="InterPro" id="IPR029600">
    <property type="entry name" value="IFT81"/>
</dbReference>
<sequence length="654" mass="77181">MNDTVKFIVEKLNKEPFRKNLNFIAFDNLHGINLLQLLNDVFAEIDPKQKCDIRDEGPDQTAIRMFNLLKVVKYKPSDDNVPQFRQGLVTGDKVVVHPIMRWCLERLQELKKRAYLARFLIKLEIPPEFLSDPMIFDLNQQTLYYYESLISQFIDTHKNYDNLTSSQHTTADLKTEIEEMEEEKEQILKRLDRVKNRVTGVSNSSSMLELSRSYRLEVEREEKINQQKSELKGEINQLDLKIDRLEKTLKEQQASYHDLNAETIVQKMEEENRVNAYFVNEKFPKEIEAYKKKLKDCEEIGSKSAMSQAEINEIRQKIDNVNKEVAQLIEKRDKNRDLSDEKLIMFRQQAIIISRKKEQMAENLKDLRIEQTSLEKQLNEKRKSMGEDGEMIKPEDFKRFVIKLRSKGNNYKSRRQEIAELQAEYVTLKRTEEIIRKKFDEVKQHLPSDEKFDDESKNLKERTDELMSKKEISSKISQKKSELAPILKELKALREAIDDISGEYEERKAKYDKINAGYESNRSQLEAEVRSLADDNRIFEARYHYFNSQKLIYLVLHKRAQDEVKAYTKNNSEKSLRDQLTKKINEQEVLNKTLKDKSKSASSVQVDGKKQIRLWKDLLRQMELKKKLSMGTTTEELNEAYNSIPDDFEPSKNR</sequence>
<dbReference type="GO" id="GO:0060271">
    <property type="term" value="P:cilium assembly"/>
    <property type="evidence" value="ECO:0007669"/>
    <property type="project" value="InterPro"/>
</dbReference>
<keyword evidence="11" id="KW-0966">Cell projection</keyword>
<comment type="caution">
    <text evidence="18">The sequence shown here is derived from an EMBL/GenBank/DDBJ whole genome shotgun (WGS) entry which is preliminary data.</text>
</comment>
<keyword evidence="4" id="KW-0221">Differentiation</keyword>
<dbReference type="GO" id="GO:0036064">
    <property type="term" value="C:ciliary basal body"/>
    <property type="evidence" value="ECO:0007669"/>
    <property type="project" value="TreeGrafter"/>
</dbReference>
<evidence type="ECO:0000313" key="18">
    <source>
        <dbReference type="EMBL" id="RNA15444.1"/>
    </source>
</evidence>
<reference evidence="18 19" key="1">
    <citation type="journal article" date="2018" name="Sci. Rep.">
        <title>Genomic signatures of local adaptation to the degree of environmental predictability in rotifers.</title>
        <authorList>
            <person name="Franch-Gras L."/>
            <person name="Hahn C."/>
            <person name="Garcia-Roger E.M."/>
            <person name="Carmona M.J."/>
            <person name="Serra M."/>
            <person name="Gomez A."/>
        </authorList>
    </citation>
    <scope>NUCLEOTIDE SEQUENCE [LARGE SCALE GENOMIC DNA]</scope>
    <source>
        <strain evidence="18">HYR1</strain>
    </source>
</reference>
<keyword evidence="18" id="KW-0282">Flagellum</keyword>
<dbReference type="GO" id="GO:0007283">
    <property type="term" value="P:spermatogenesis"/>
    <property type="evidence" value="ECO:0007669"/>
    <property type="project" value="UniProtKB-KW"/>
</dbReference>
<dbReference type="PANTHER" id="PTHR15614:SF2">
    <property type="entry name" value="INTRAFLAGELLAR TRANSPORT PROTEIN 81 HOMOLOG"/>
    <property type="match status" value="1"/>
</dbReference>
<feature type="coiled-coil region" evidence="16">
    <location>
        <begin position="304"/>
        <end position="438"/>
    </location>
</feature>
<keyword evidence="6" id="KW-0744">Spermatogenesis</keyword>
<dbReference type="GO" id="GO:0030992">
    <property type="term" value="C:intraciliary transport particle B"/>
    <property type="evidence" value="ECO:0007669"/>
    <property type="project" value="InterPro"/>
</dbReference>
<dbReference type="InterPro" id="IPR043016">
    <property type="entry name" value="IFT81_N_sf"/>
</dbReference>
<evidence type="ECO:0000256" key="14">
    <source>
        <dbReference type="ARBA" id="ARBA00073058"/>
    </source>
</evidence>
<comment type="function">
    <text evidence="13">Component of the intraflagellar transport (IFT) complex B: together with IFT74, forms a tubulin-binding module that specifically mediates transport of tubulin within the cilium. Binds tubulin via its CH (calponin-homology)-like region. Required for ciliogenesis. Required for proper regulation of SHH signaling. Plays an important role during spermatogenesis by modulating the assembly and elongation of the sperm flagella.</text>
</comment>
<evidence type="ECO:0000256" key="8">
    <source>
        <dbReference type="ARBA" id="ARBA00023054"/>
    </source>
</evidence>
<gene>
    <name evidence="18" type="ORF">BpHYR1_039200</name>
</gene>
<feature type="coiled-coil region" evidence="16">
    <location>
        <begin position="163"/>
        <end position="197"/>
    </location>
</feature>
<dbReference type="PANTHER" id="PTHR15614">
    <property type="entry name" value="INTRAFLAGELLAR TRANSPORT PROTEIN 81 HOMOLOG"/>
    <property type="match status" value="1"/>
</dbReference>
<dbReference type="Pfam" id="PF18383">
    <property type="entry name" value="IFT81_CH"/>
    <property type="match status" value="1"/>
</dbReference>
<dbReference type="GO" id="GO:0030154">
    <property type="term" value="P:cell differentiation"/>
    <property type="evidence" value="ECO:0007669"/>
    <property type="project" value="UniProtKB-KW"/>
</dbReference>
<accession>A0A3M7QWF2</accession>
<evidence type="ECO:0000256" key="7">
    <source>
        <dbReference type="ARBA" id="ARBA00022990"/>
    </source>
</evidence>
<evidence type="ECO:0000259" key="17">
    <source>
        <dbReference type="Pfam" id="PF18383"/>
    </source>
</evidence>
<dbReference type="InterPro" id="IPR041146">
    <property type="entry name" value="IFT81_CH"/>
</dbReference>
<evidence type="ECO:0000256" key="10">
    <source>
        <dbReference type="ARBA" id="ARBA00023212"/>
    </source>
</evidence>
<keyword evidence="9" id="KW-0969">Cilium</keyword>
<comment type="subcellular location">
    <subcellularLocation>
        <location evidence="1">Cytoplasm</location>
        <location evidence="1">Cytoskeleton</location>
        <location evidence="1">Cilium basal body</location>
    </subcellularLocation>
</comment>
<protein>
    <recommendedName>
        <fullName evidence="14">Intraflagellar transport protein 81 homolog</fullName>
    </recommendedName>
    <alternativeName>
        <fullName evidence="15">Carnitine deficiency-associated protein expressed in ventricle 1</fullName>
    </alternativeName>
</protein>
<evidence type="ECO:0000256" key="3">
    <source>
        <dbReference type="ARBA" id="ARBA00022553"/>
    </source>
</evidence>
<dbReference type="FunFam" id="1.10.418.70:FF:000001">
    <property type="entry name" value="Intraflagellar transport protein 81 homolog"/>
    <property type="match status" value="1"/>
</dbReference>
<evidence type="ECO:0000256" key="16">
    <source>
        <dbReference type="SAM" id="Coils"/>
    </source>
</evidence>
<dbReference type="EMBL" id="REGN01004943">
    <property type="protein sequence ID" value="RNA15444.1"/>
    <property type="molecule type" value="Genomic_DNA"/>
</dbReference>
<evidence type="ECO:0000256" key="15">
    <source>
        <dbReference type="ARBA" id="ARBA00079903"/>
    </source>
</evidence>
<dbReference type="Gene3D" id="1.10.418.70">
    <property type="entry name" value="Intraflagellar transport protein 81, N-terminal domain"/>
    <property type="match status" value="1"/>
</dbReference>
<feature type="coiled-coil region" evidence="16">
    <location>
        <begin position="490"/>
        <end position="542"/>
    </location>
</feature>
<dbReference type="OrthoDB" id="276029at2759"/>
<dbReference type="GO" id="GO:0015631">
    <property type="term" value="F:tubulin binding"/>
    <property type="evidence" value="ECO:0007669"/>
    <property type="project" value="InterPro"/>
</dbReference>
<dbReference type="GO" id="GO:0042073">
    <property type="term" value="P:intraciliary transport"/>
    <property type="evidence" value="ECO:0007669"/>
    <property type="project" value="InterPro"/>
</dbReference>
<keyword evidence="10" id="KW-0206">Cytoskeleton</keyword>
<dbReference type="Proteomes" id="UP000276133">
    <property type="component" value="Unassembled WGS sequence"/>
</dbReference>
<feature type="coiled-coil region" evidence="16">
    <location>
        <begin position="221"/>
        <end position="262"/>
    </location>
</feature>
<evidence type="ECO:0000256" key="9">
    <source>
        <dbReference type="ARBA" id="ARBA00023069"/>
    </source>
</evidence>
<keyword evidence="3" id="KW-0597">Phosphoprotein</keyword>
<keyword evidence="7" id="KW-0007">Acetylation</keyword>
<dbReference type="AlphaFoldDB" id="A0A3M7QWF2"/>